<dbReference type="HOGENOM" id="CLU_1988412_0_0_4"/>
<protein>
    <recommendedName>
        <fullName evidence="3">Serine/threonine protein kinase</fullName>
    </recommendedName>
</protein>
<evidence type="ECO:0000313" key="1">
    <source>
        <dbReference type="EMBL" id="AJK48106.1"/>
    </source>
</evidence>
<evidence type="ECO:0008006" key="3">
    <source>
        <dbReference type="Google" id="ProtNLM"/>
    </source>
</evidence>
<dbReference type="InterPro" id="IPR018894">
    <property type="entry name" value="DUF2471"/>
</dbReference>
<dbReference type="Pfam" id="PF10616">
    <property type="entry name" value="DUF2471"/>
    <property type="match status" value="1"/>
</dbReference>
<dbReference type="EMBL" id="CP002581">
    <property type="protein sequence ID" value="AJK48106.1"/>
    <property type="molecule type" value="Genomic_DNA"/>
</dbReference>
<keyword evidence="2" id="KW-1185">Reference proteome</keyword>
<reference evidence="2" key="1">
    <citation type="submission" date="2011-03" db="EMBL/GenBank/DDBJ databases">
        <authorList>
            <person name="Voget S."/>
            <person name="Streit W.R."/>
            <person name="Jaeger K.E."/>
            <person name="Daniel R."/>
        </authorList>
    </citation>
    <scope>NUCLEOTIDE SEQUENCE [LARGE SCALE GENOMIC DNA]</scope>
    <source>
        <strain evidence="2">PG1</strain>
    </source>
</reference>
<evidence type="ECO:0000313" key="2">
    <source>
        <dbReference type="Proteomes" id="UP000031838"/>
    </source>
</evidence>
<dbReference type="RefSeq" id="WP_042626803.1">
    <property type="nucleotide sequence ID" value="NZ_BSTO01000008.1"/>
</dbReference>
<gene>
    <name evidence="1" type="ORF">BGL_2c00060</name>
</gene>
<reference evidence="1 2" key="2">
    <citation type="journal article" date="2016" name="Appl. Microbiol. Biotechnol.">
        <title>Mutations improving production and secretion of extracellular lipase by Burkholderia glumae PG1.</title>
        <authorList>
            <person name="Knapp A."/>
            <person name="Voget S."/>
            <person name="Gao R."/>
            <person name="Zaburannyi N."/>
            <person name="Krysciak D."/>
            <person name="Breuer M."/>
            <person name="Hauer B."/>
            <person name="Streit W.R."/>
            <person name="Muller R."/>
            <person name="Daniel R."/>
            <person name="Jaeger K.E."/>
        </authorList>
    </citation>
    <scope>NUCLEOTIDE SEQUENCE [LARGE SCALE GENOMIC DNA]</scope>
    <source>
        <strain evidence="1 2">PG1</strain>
    </source>
</reference>
<sequence length="128" mass="14282">MTEQDLAALSFKAAAQDMEKIVRHIATRYIRQQVPLTWRLLQAIEAEALADLGFAARHDPFVRCLFERPEDFHFPETDDPIDVAQSNALPAVLSYAVSAFEAASRQPALGPAQPVASKRPRRVRIWGG</sequence>
<dbReference type="AlphaFoldDB" id="A0A0B6S777"/>
<accession>A0A0B6S777</accession>
<dbReference type="KEGG" id="bgp:BGL_2c00060"/>
<organism evidence="1 2">
    <name type="scientific">Burkholderia plantarii</name>
    <dbReference type="NCBI Taxonomy" id="41899"/>
    <lineage>
        <taxon>Bacteria</taxon>
        <taxon>Pseudomonadati</taxon>
        <taxon>Pseudomonadota</taxon>
        <taxon>Betaproteobacteria</taxon>
        <taxon>Burkholderiales</taxon>
        <taxon>Burkholderiaceae</taxon>
        <taxon>Burkholderia</taxon>
    </lineage>
</organism>
<proteinExistence type="predicted"/>
<dbReference type="Proteomes" id="UP000031838">
    <property type="component" value="Chromosome 2"/>
</dbReference>
<dbReference type="KEGG" id="bpla:bpln_2g00060"/>
<name>A0A0B6S777_BURPL</name>